<protein>
    <submittedName>
        <fullName evidence="2">6040_t:CDS:1</fullName>
    </submittedName>
</protein>
<evidence type="ECO:0000313" key="2">
    <source>
        <dbReference type="EMBL" id="CAG8727973.1"/>
    </source>
</evidence>
<feature type="region of interest" description="Disordered" evidence="1">
    <location>
        <begin position="122"/>
        <end position="164"/>
    </location>
</feature>
<dbReference type="EMBL" id="CAJVPV010025048">
    <property type="protein sequence ID" value="CAG8727973.1"/>
    <property type="molecule type" value="Genomic_DNA"/>
</dbReference>
<evidence type="ECO:0000256" key="1">
    <source>
        <dbReference type="SAM" id="MobiDB-lite"/>
    </source>
</evidence>
<feature type="non-terminal residue" evidence="2">
    <location>
        <position position="1"/>
    </location>
</feature>
<sequence length="235" mass="26472">RERKPEHHFKLINMVSEVYPSASEIHIGERDVSQLKALSLNFLQNISEISNGGEVPKLSPCHKCGKQILTFSLRAFVVLSYTQTPIHPSCSICSTIIEIIREEVTLASDKYRMTPKIHSLINSEKKSSKQSENTIDDDIENTRESELVVGTSSTEQEKQTERGTSPIVIDDDSYDLLEELSVSIKDETVEAMIGEDENDKDSAPKNPSVLYQKVSCADKNNSRRNCMLVLLWEKV</sequence>
<organism evidence="2 3">
    <name type="scientific">Acaulospora morrowiae</name>
    <dbReference type="NCBI Taxonomy" id="94023"/>
    <lineage>
        <taxon>Eukaryota</taxon>
        <taxon>Fungi</taxon>
        <taxon>Fungi incertae sedis</taxon>
        <taxon>Mucoromycota</taxon>
        <taxon>Glomeromycotina</taxon>
        <taxon>Glomeromycetes</taxon>
        <taxon>Diversisporales</taxon>
        <taxon>Acaulosporaceae</taxon>
        <taxon>Acaulospora</taxon>
    </lineage>
</organism>
<evidence type="ECO:0000313" key="3">
    <source>
        <dbReference type="Proteomes" id="UP000789342"/>
    </source>
</evidence>
<dbReference type="AlphaFoldDB" id="A0A9N9NF04"/>
<dbReference type="OrthoDB" id="2410838at2759"/>
<keyword evidence="3" id="KW-1185">Reference proteome</keyword>
<reference evidence="2" key="1">
    <citation type="submission" date="2021-06" db="EMBL/GenBank/DDBJ databases">
        <authorList>
            <person name="Kallberg Y."/>
            <person name="Tangrot J."/>
            <person name="Rosling A."/>
        </authorList>
    </citation>
    <scope>NUCLEOTIDE SEQUENCE</scope>
    <source>
        <strain evidence="2">CL551</strain>
    </source>
</reference>
<dbReference type="Proteomes" id="UP000789342">
    <property type="component" value="Unassembled WGS sequence"/>
</dbReference>
<accession>A0A9N9NF04</accession>
<gene>
    <name evidence="2" type="ORF">AMORRO_LOCUS13794</name>
</gene>
<proteinExistence type="predicted"/>
<name>A0A9N9NF04_9GLOM</name>
<comment type="caution">
    <text evidence="2">The sequence shown here is derived from an EMBL/GenBank/DDBJ whole genome shotgun (WGS) entry which is preliminary data.</text>
</comment>